<proteinExistence type="predicted"/>
<dbReference type="AlphaFoldDB" id="A0AAV3YSW5"/>
<reference evidence="1 2" key="1">
    <citation type="journal article" date="2021" name="Elife">
        <title>Chloroplast acquisition without the gene transfer in kleptoplastic sea slugs, Plakobranchus ocellatus.</title>
        <authorList>
            <person name="Maeda T."/>
            <person name="Takahashi S."/>
            <person name="Yoshida T."/>
            <person name="Shimamura S."/>
            <person name="Takaki Y."/>
            <person name="Nagai Y."/>
            <person name="Toyoda A."/>
            <person name="Suzuki Y."/>
            <person name="Arimoto A."/>
            <person name="Ishii H."/>
            <person name="Satoh N."/>
            <person name="Nishiyama T."/>
            <person name="Hasebe M."/>
            <person name="Maruyama T."/>
            <person name="Minagawa J."/>
            <person name="Obokata J."/>
            <person name="Shigenobu S."/>
        </authorList>
    </citation>
    <scope>NUCLEOTIDE SEQUENCE [LARGE SCALE GENOMIC DNA]</scope>
</reference>
<organism evidence="1 2">
    <name type="scientific">Plakobranchus ocellatus</name>
    <dbReference type="NCBI Taxonomy" id="259542"/>
    <lineage>
        <taxon>Eukaryota</taxon>
        <taxon>Metazoa</taxon>
        <taxon>Spiralia</taxon>
        <taxon>Lophotrochozoa</taxon>
        <taxon>Mollusca</taxon>
        <taxon>Gastropoda</taxon>
        <taxon>Heterobranchia</taxon>
        <taxon>Euthyneura</taxon>
        <taxon>Panpulmonata</taxon>
        <taxon>Sacoglossa</taxon>
        <taxon>Placobranchoidea</taxon>
        <taxon>Plakobranchidae</taxon>
        <taxon>Plakobranchus</taxon>
    </lineage>
</organism>
<sequence length="94" mass="10446">MVAGSDVARQQGNIALVIYTTQSVAESHEADADPDFLPVERSEKRRLQNSDEDMFLLPGIRDSLDSLPNQNERIFLHLFKAETGFTACHAEKAA</sequence>
<evidence type="ECO:0000313" key="1">
    <source>
        <dbReference type="EMBL" id="GFN85541.1"/>
    </source>
</evidence>
<accession>A0AAV3YSW5</accession>
<protein>
    <submittedName>
        <fullName evidence="1">Uncharacterized protein</fullName>
    </submittedName>
</protein>
<dbReference type="EMBL" id="BLXT01001417">
    <property type="protein sequence ID" value="GFN85541.1"/>
    <property type="molecule type" value="Genomic_DNA"/>
</dbReference>
<keyword evidence="2" id="KW-1185">Reference proteome</keyword>
<dbReference type="Proteomes" id="UP000735302">
    <property type="component" value="Unassembled WGS sequence"/>
</dbReference>
<gene>
    <name evidence="1" type="ORF">PoB_001204700</name>
</gene>
<evidence type="ECO:0000313" key="2">
    <source>
        <dbReference type="Proteomes" id="UP000735302"/>
    </source>
</evidence>
<name>A0AAV3YSW5_9GAST</name>
<comment type="caution">
    <text evidence="1">The sequence shown here is derived from an EMBL/GenBank/DDBJ whole genome shotgun (WGS) entry which is preliminary data.</text>
</comment>